<dbReference type="GO" id="GO:0016491">
    <property type="term" value="F:oxidoreductase activity"/>
    <property type="evidence" value="ECO:0007669"/>
    <property type="project" value="UniProtKB-KW"/>
</dbReference>
<dbReference type="InterPro" id="IPR011032">
    <property type="entry name" value="GroES-like_sf"/>
</dbReference>
<dbReference type="AlphaFoldDB" id="A0A0U5BCH9"/>
<dbReference type="InterPro" id="IPR050129">
    <property type="entry name" value="Zn_alcohol_dh"/>
</dbReference>
<dbReference type="RefSeq" id="WP_197702235.1">
    <property type="nucleotide sequence ID" value="NZ_AP017315.1"/>
</dbReference>
<dbReference type="PANTHER" id="PTHR43401">
    <property type="entry name" value="L-THREONINE 3-DEHYDROGENASE"/>
    <property type="match status" value="1"/>
</dbReference>
<evidence type="ECO:0000256" key="2">
    <source>
        <dbReference type="ARBA" id="ARBA00023002"/>
    </source>
</evidence>
<evidence type="ECO:0000256" key="1">
    <source>
        <dbReference type="ARBA" id="ARBA00001947"/>
    </source>
</evidence>
<dbReference type="Proteomes" id="UP000218965">
    <property type="component" value="Chromosome"/>
</dbReference>
<gene>
    <name evidence="5" type="ORF">MalAC0309_0095</name>
</gene>
<proteinExistence type="predicted"/>
<dbReference type="InterPro" id="IPR013154">
    <property type="entry name" value="ADH-like_N"/>
</dbReference>
<dbReference type="Gene3D" id="3.40.50.720">
    <property type="entry name" value="NAD(P)-binding Rossmann-like Domain"/>
    <property type="match status" value="1"/>
</dbReference>
<feature type="domain" description="Alcohol dehydrogenase-like N-terminal" evidence="4">
    <location>
        <begin position="29"/>
        <end position="134"/>
    </location>
</feature>
<dbReference type="KEGG" id="malk:MalAC0309_0095"/>
<accession>A0A0U5BCH9</accession>
<sequence>MTTTTMKRAVLNAPRDLRIETVPVPALEPGDVLLRVQAALICGTDLRIVDGTKTKNVVYPSVLGHEFAGEIVACEGRLPDELELGDRVAVYPLVQCGHCASCVRGLGNICRNRQAFGYQIDGAFAEYVRVPAVAVQAGNLVPVGDTPADIAAVIEPLACAYNGQRLINAASARSMLVVGAGPLGQLHVRLARALGVATVVAVDPAPHRREIAVVSGASSALDPSEVTAEVVAELTDGVGFDTMVVAVGRADAMEPYLQMLAPGGRVNIFAGFPTGTDQVTIPANSVHYNETLIVGSSSCQLSDFQKVAEMIRTGTIPGEGLVTAHLPIDQLEQGLERARQGVDLRISIDATTAPATGATEGETT</sequence>
<dbReference type="Pfam" id="PF00107">
    <property type="entry name" value="ADH_zinc_N"/>
    <property type="match status" value="1"/>
</dbReference>
<evidence type="ECO:0000259" key="4">
    <source>
        <dbReference type="Pfam" id="PF08240"/>
    </source>
</evidence>
<keyword evidence="2" id="KW-0560">Oxidoreductase</keyword>
<evidence type="ECO:0000259" key="3">
    <source>
        <dbReference type="Pfam" id="PF00107"/>
    </source>
</evidence>
<dbReference type="InterPro" id="IPR013149">
    <property type="entry name" value="ADH-like_C"/>
</dbReference>
<dbReference type="InterPro" id="IPR036291">
    <property type="entry name" value="NAD(P)-bd_dom_sf"/>
</dbReference>
<dbReference type="SUPFAM" id="SSF51735">
    <property type="entry name" value="NAD(P)-binding Rossmann-fold domains"/>
    <property type="match status" value="1"/>
</dbReference>
<reference evidence="5 6" key="2">
    <citation type="submission" date="2016-01" db="EMBL/GenBank/DDBJ databases">
        <title>Microcella alkaliphila JAM AC0309 whole genome shotgun sequence.</title>
        <authorList>
            <person name="Kurata A."/>
            <person name="Hirose Y."/>
            <person name="Kishimoto N."/>
            <person name="Kobayashi T."/>
        </authorList>
    </citation>
    <scope>NUCLEOTIDE SEQUENCE [LARGE SCALE GENOMIC DNA]</scope>
    <source>
        <strain evidence="5 6">JAM AC0309</strain>
    </source>
</reference>
<evidence type="ECO:0000313" key="5">
    <source>
        <dbReference type="EMBL" id="BAU30974.1"/>
    </source>
</evidence>
<dbReference type="Gene3D" id="3.90.180.10">
    <property type="entry name" value="Medium-chain alcohol dehydrogenases, catalytic domain"/>
    <property type="match status" value="1"/>
</dbReference>
<dbReference type="EMBL" id="AP017315">
    <property type="protein sequence ID" value="BAU30974.1"/>
    <property type="molecule type" value="Genomic_DNA"/>
</dbReference>
<feature type="domain" description="Alcohol dehydrogenase-like C-terminal" evidence="3">
    <location>
        <begin position="182"/>
        <end position="311"/>
    </location>
</feature>
<organism evidence="5 6">
    <name type="scientific">Microcella alkaliphila</name>
    <dbReference type="NCBI Taxonomy" id="279828"/>
    <lineage>
        <taxon>Bacteria</taxon>
        <taxon>Bacillati</taxon>
        <taxon>Actinomycetota</taxon>
        <taxon>Actinomycetes</taxon>
        <taxon>Micrococcales</taxon>
        <taxon>Microbacteriaceae</taxon>
        <taxon>Microcella</taxon>
    </lineage>
</organism>
<protein>
    <submittedName>
        <fullName evidence="5">L-threonine 3-dehydrogenase</fullName>
    </submittedName>
</protein>
<reference evidence="6" key="1">
    <citation type="submission" date="2015-12" db="EMBL/GenBank/DDBJ databases">
        <authorList>
            <person name="Shamseldin A."/>
            <person name="Moawad H."/>
            <person name="Abd El-Rahim W.M."/>
            <person name="Sadowsky M.J."/>
        </authorList>
    </citation>
    <scope>NUCLEOTIDE SEQUENCE [LARGE SCALE GENOMIC DNA]</scope>
    <source>
        <strain evidence="6">JAM AC0309</strain>
    </source>
</reference>
<name>A0A0U5BCH9_9MICO</name>
<comment type="cofactor">
    <cofactor evidence="1">
        <name>Zn(2+)</name>
        <dbReference type="ChEBI" id="CHEBI:29105"/>
    </cofactor>
</comment>
<evidence type="ECO:0000313" key="6">
    <source>
        <dbReference type="Proteomes" id="UP000218965"/>
    </source>
</evidence>
<dbReference type="Pfam" id="PF08240">
    <property type="entry name" value="ADH_N"/>
    <property type="match status" value="1"/>
</dbReference>
<dbReference type="SUPFAM" id="SSF50129">
    <property type="entry name" value="GroES-like"/>
    <property type="match status" value="1"/>
</dbReference>
<dbReference type="PANTHER" id="PTHR43401:SF2">
    <property type="entry name" value="L-THREONINE 3-DEHYDROGENASE"/>
    <property type="match status" value="1"/>
</dbReference>